<reference evidence="3 4" key="1">
    <citation type="journal article" date="2014" name="PLoS Genet.">
        <title>Phylogenetically driven sequencing of extremely halophilic archaea reveals strategies for static and dynamic osmo-response.</title>
        <authorList>
            <person name="Becker E.A."/>
            <person name="Seitzer P.M."/>
            <person name="Tritt A."/>
            <person name="Larsen D."/>
            <person name="Krusor M."/>
            <person name="Yao A.I."/>
            <person name="Wu D."/>
            <person name="Madern D."/>
            <person name="Eisen J.A."/>
            <person name="Darling A.E."/>
            <person name="Facciotti M.T."/>
        </authorList>
    </citation>
    <scope>NUCLEOTIDE SEQUENCE [LARGE SCALE GENOMIC DNA]</scope>
    <source>
        <strain evidence="4">ATCC 49778 / DSM 6131 / JCM 7785 / NBRC 101032 / NCIMB 13157 / TR-1</strain>
    </source>
</reference>
<name>M0LFB6_HALJT</name>
<evidence type="ECO:0000313" key="4">
    <source>
        <dbReference type="Proteomes" id="UP000011524"/>
    </source>
</evidence>
<dbReference type="OrthoDB" id="241537at2157"/>
<feature type="transmembrane region" description="Helical" evidence="2">
    <location>
        <begin position="134"/>
        <end position="152"/>
    </location>
</feature>
<accession>M0LFB6</accession>
<keyword evidence="2" id="KW-0812">Transmembrane</keyword>
<comment type="caution">
    <text evidence="3">The sequence shown here is derived from an EMBL/GenBank/DDBJ whole genome shotgun (WGS) entry which is preliminary data.</text>
</comment>
<dbReference type="Proteomes" id="UP000011524">
    <property type="component" value="Unassembled WGS sequence"/>
</dbReference>
<dbReference type="STRING" id="1227453.C444_09380"/>
<organism evidence="3 4">
    <name type="scientific">Haloarcula japonica (strain ATCC 49778 / DSM 6131 / JCM 7785 / NBRC 101032 / NCIMB 13157 / TR-1)</name>
    <dbReference type="NCBI Taxonomy" id="1227453"/>
    <lineage>
        <taxon>Archaea</taxon>
        <taxon>Methanobacteriati</taxon>
        <taxon>Methanobacteriota</taxon>
        <taxon>Stenosarchaea group</taxon>
        <taxon>Halobacteria</taxon>
        <taxon>Halobacteriales</taxon>
        <taxon>Haloarculaceae</taxon>
        <taxon>Haloarcula</taxon>
    </lineage>
</organism>
<feature type="region of interest" description="Disordered" evidence="1">
    <location>
        <begin position="256"/>
        <end position="426"/>
    </location>
</feature>
<dbReference type="PATRIC" id="fig|1227453.3.peg.1843"/>
<dbReference type="RefSeq" id="WP_004592460.1">
    <property type="nucleotide sequence ID" value="NZ_AOLY01000031.1"/>
</dbReference>
<proteinExistence type="predicted"/>
<evidence type="ECO:0000256" key="1">
    <source>
        <dbReference type="SAM" id="MobiDB-lite"/>
    </source>
</evidence>
<protein>
    <recommendedName>
        <fullName evidence="5">Zinc-ribbon domain-containing protein</fullName>
    </recommendedName>
</protein>
<evidence type="ECO:0000313" key="3">
    <source>
        <dbReference type="EMBL" id="EMA30670.1"/>
    </source>
</evidence>
<sequence length="426" mass="44917">MKRGRLGLELRESTALLRAETWLFVGVGLAWLVYGGWVLATGLLLAQFPGLEGTVLVTLAGRTISVRTVLAAGLWLFGPSLATVVLINRRLRNSYGNLVDAYRLDHPSLVLAIPGSVLLGCLLLSVTLGQQRPLTVVALFGTVHLVVRTVAYGHRVYTFSVPPLLSLLVFVSAAALGTGWLTQPVIASGVSSPLSPWLARAGVGPVAETVLQLTGVQPSQATPLFIAVPGVLASVYLLFQLLAGIVVRIRAPLSNPQRRPDQRFPIMPPVRTAESGNERPTTERAVDAVPEAREQTEDGTDTADTGRDEESPGHTGTRVFSPDEVPAAEPSAHESAPDNAQSSESKEEPETADDDSETDTGSEAAGSDDTNETASATDEAWMDDTSVFTPGSRDAGQSYCGECGESLPPDADACPSCGDPVDGRDG</sequence>
<feature type="transmembrane region" description="Helical" evidence="2">
    <location>
        <begin position="21"/>
        <end position="46"/>
    </location>
</feature>
<keyword evidence="2" id="KW-0472">Membrane</keyword>
<feature type="compositionally biased region" description="Acidic residues" evidence="1">
    <location>
        <begin position="350"/>
        <end position="360"/>
    </location>
</feature>
<feature type="transmembrane region" description="Helical" evidence="2">
    <location>
        <begin position="224"/>
        <end position="249"/>
    </location>
</feature>
<keyword evidence="4" id="KW-1185">Reference proteome</keyword>
<feature type="compositionally biased region" description="Basic and acidic residues" evidence="1">
    <location>
        <begin position="276"/>
        <end position="296"/>
    </location>
</feature>
<dbReference type="eggNOG" id="arCOG04689">
    <property type="taxonomic scope" value="Archaea"/>
</dbReference>
<gene>
    <name evidence="3" type="ORF">C444_09380</name>
</gene>
<dbReference type="EMBL" id="AOLY01000031">
    <property type="protein sequence ID" value="EMA30670.1"/>
    <property type="molecule type" value="Genomic_DNA"/>
</dbReference>
<keyword evidence="2" id="KW-1133">Transmembrane helix</keyword>
<feature type="transmembrane region" description="Helical" evidence="2">
    <location>
        <begin position="108"/>
        <end position="128"/>
    </location>
</feature>
<dbReference type="AlphaFoldDB" id="M0LFB6"/>
<evidence type="ECO:0000256" key="2">
    <source>
        <dbReference type="SAM" id="Phobius"/>
    </source>
</evidence>
<evidence type="ECO:0008006" key="5">
    <source>
        <dbReference type="Google" id="ProtNLM"/>
    </source>
</evidence>
<feature type="transmembrane region" description="Helical" evidence="2">
    <location>
        <begin position="66"/>
        <end position="87"/>
    </location>
</feature>
<feature type="transmembrane region" description="Helical" evidence="2">
    <location>
        <begin position="164"/>
        <end position="186"/>
    </location>
</feature>